<reference evidence="2" key="1">
    <citation type="submission" date="2017-09" db="EMBL/GenBank/DDBJ databases">
        <authorList>
            <person name="Varghese N."/>
            <person name="Submissions S."/>
        </authorList>
    </citation>
    <scope>NUCLEOTIDE SEQUENCE [LARGE SCALE GENOMIC DNA]</scope>
    <source>
        <strain evidence="2">C7</strain>
    </source>
</reference>
<dbReference type="OrthoDB" id="7064950at2"/>
<keyword evidence="2" id="KW-1185">Reference proteome</keyword>
<gene>
    <name evidence="1" type="ORF">SAMN06273572_1142</name>
</gene>
<name>A0A2C9CWR7_9RHOB</name>
<evidence type="ECO:0000313" key="2">
    <source>
        <dbReference type="Proteomes" id="UP000220034"/>
    </source>
</evidence>
<dbReference type="EMBL" id="OCTN01000014">
    <property type="protein sequence ID" value="SOH95633.1"/>
    <property type="molecule type" value="Genomic_DNA"/>
</dbReference>
<sequence length="247" mass="27127">MPINPPDSDPKRELARKLADATLSGTIPLIGGHLTAIYSVTHPAKGEQDVKAWQEDITALVNDLEQAVTYISETIVLSEDAAYLGKWISENSSTAFSEIFDYDQIVAQFPNALANEILEAVGELELEGMVVVSKCLGKPFSHLHIKHKLFETFDPIVFDGVSPRQDATVIAEELLNSDKGVSATEVCDAQGWAPRRFNPAVEIVGEFIADGRKSRPMGQEYSIRALFVDAGERAKLRRFVNAVRGNN</sequence>
<proteinExistence type="predicted"/>
<organism evidence="1 2">
    <name type="scientific">Pontivivens marinum</name>
    <dbReference type="NCBI Taxonomy" id="1690039"/>
    <lineage>
        <taxon>Bacteria</taxon>
        <taxon>Pseudomonadati</taxon>
        <taxon>Pseudomonadota</taxon>
        <taxon>Alphaproteobacteria</taxon>
        <taxon>Rhodobacterales</taxon>
        <taxon>Paracoccaceae</taxon>
        <taxon>Pontivivens</taxon>
    </lineage>
</organism>
<dbReference type="RefSeq" id="WP_097932282.1">
    <property type="nucleotide sequence ID" value="NZ_OCTN01000014.1"/>
</dbReference>
<protein>
    <submittedName>
        <fullName evidence="1">Uncharacterized protein</fullName>
    </submittedName>
</protein>
<evidence type="ECO:0000313" key="1">
    <source>
        <dbReference type="EMBL" id="SOH95633.1"/>
    </source>
</evidence>
<dbReference type="Proteomes" id="UP000220034">
    <property type="component" value="Unassembled WGS sequence"/>
</dbReference>
<accession>A0A2C9CWR7</accession>
<dbReference type="AlphaFoldDB" id="A0A2C9CWR7"/>